<dbReference type="InterPro" id="IPR014284">
    <property type="entry name" value="RNA_pol_sigma-70_dom"/>
</dbReference>
<dbReference type="EMBL" id="CP115396">
    <property type="protein sequence ID" value="WBO84814.1"/>
    <property type="molecule type" value="Genomic_DNA"/>
</dbReference>
<dbReference type="Gene3D" id="1.10.1740.10">
    <property type="match status" value="1"/>
</dbReference>
<keyword evidence="2" id="KW-0805">Transcription regulation</keyword>
<evidence type="ECO:0000259" key="6">
    <source>
        <dbReference type="Pfam" id="PF08281"/>
    </source>
</evidence>
<dbReference type="NCBIfam" id="TIGR02937">
    <property type="entry name" value="sigma70-ECF"/>
    <property type="match status" value="1"/>
</dbReference>
<dbReference type="Proteomes" id="UP001211872">
    <property type="component" value="Chromosome"/>
</dbReference>
<evidence type="ECO:0000313" key="7">
    <source>
        <dbReference type="EMBL" id="WBO84814.1"/>
    </source>
</evidence>
<comment type="similarity">
    <text evidence="1">Belongs to the sigma-70 factor family. ECF subfamily.</text>
</comment>
<evidence type="ECO:0000256" key="1">
    <source>
        <dbReference type="ARBA" id="ARBA00010641"/>
    </source>
</evidence>
<dbReference type="SUPFAM" id="SSF88946">
    <property type="entry name" value="Sigma2 domain of RNA polymerase sigma factors"/>
    <property type="match status" value="1"/>
</dbReference>
<dbReference type="Gene3D" id="1.10.10.10">
    <property type="entry name" value="Winged helix-like DNA-binding domain superfamily/Winged helix DNA-binding domain"/>
    <property type="match status" value="1"/>
</dbReference>
<dbReference type="InterPro" id="IPR013249">
    <property type="entry name" value="RNA_pol_sigma70_r4_t2"/>
</dbReference>
<evidence type="ECO:0000259" key="5">
    <source>
        <dbReference type="Pfam" id="PF04542"/>
    </source>
</evidence>
<dbReference type="Pfam" id="PF04542">
    <property type="entry name" value="Sigma70_r2"/>
    <property type="match status" value="1"/>
</dbReference>
<keyword evidence="8" id="KW-1185">Reference proteome</keyword>
<protein>
    <submittedName>
        <fullName evidence="7">Sigma-70 family RNA polymerase sigma factor</fullName>
    </submittedName>
</protein>
<evidence type="ECO:0000256" key="3">
    <source>
        <dbReference type="ARBA" id="ARBA00023082"/>
    </source>
</evidence>
<evidence type="ECO:0000313" key="8">
    <source>
        <dbReference type="Proteomes" id="UP001211872"/>
    </source>
</evidence>
<sequence>MTALPLSPDPSDETLLLAGCLAQDRTAQHQLYQRYKSAMFSCAMRMLGNDRELAQDALQEGFVDVFRHLGSFRQQSTLGAWIKAIMVRRALRVLRREQRMEIYDDQRHPEPMVGWHDSLTGEALDKAISELPAGYRAVFCLVEVEGYQHREVAELLGITEGTSKSQLYHAKKLLQVKLHYLYHA</sequence>
<evidence type="ECO:0000256" key="2">
    <source>
        <dbReference type="ARBA" id="ARBA00023015"/>
    </source>
</evidence>
<feature type="domain" description="RNA polymerase sigma factor 70 region 4 type 2" evidence="6">
    <location>
        <begin position="122"/>
        <end position="174"/>
    </location>
</feature>
<keyword evidence="3" id="KW-0731">Sigma factor</keyword>
<dbReference type="InterPro" id="IPR013324">
    <property type="entry name" value="RNA_pol_sigma_r3/r4-like"/>
</dbReference>
<accession>A0ABY7PP22</accession>
<gene>
    <name evidence="7" type="ORF">O9Z63_00905</name>
</gene>
<dbReference type="PANTHER" id="PTHR43133">
    <property type="entry name" value="RNA POLYMERASE ECF-TYPE SIGMA FACTO"/>
    <property type="match status" value="1"/>
</dbReference>
<dbReference type="PANTHER" id="PTHR43133:SF46">
    <property type="entry name" value="RNA POLYMERASE SIGMA-70 FACTOR ECF SUBFAMILY"/>
    <property type="match status" value="1"/>
</dbReference>
<feature type="domain" description="RNA polymerase sigma-70 region 2" evidence="5">
    <location>
        <begin position="31"/>
        <end position="99"/>
    </location>
</feature>
<organism evidence="7 8">
    <name type="scientific">Hymenobacter yonginensis</name>
    <dbReference type="NCBI Taxonomy" id="748197"/>
    <lineage>
        <taxon>Bacteria</taxon>
        <taxon>Pseudomonadati</taxon>
        <taxon>Bacteroidota</taxon>
        <taxon>Cytophagia</taxon>
        <taxon>Cytophagales</taxon>
        <taxon>Hymenobacteraceae</taxon>
        <taxon>Hymenobacter</taxon>
    </lineage>
</organism>
<evidence type="ECO:0000256" key="4">
    <source>
        <dbReference type="ARBA" id="ARBA00023163"/>
    </source>
</evidence>
<proteinExistence type="inferred from homology"/>
<keyword evidence="4" id="KW-0804">Transcription</keyword>
<dbReference type="SUPFAM" id="SSF88659">
    <property type="entry name" value="Sigma3 and sigma4 domains of RNA polymerase sigma factors"/>
    <property type="match status" value="1"/>
</dbReference>
<reference evidence="7 8" key="1">
    <citation type="journal article" date="2011" name="Int. J. Syst. Evol. Microbiol.">
        <title>Hymenobacter yonginensis sp. nov., isolated from a mesotrophic artificial lake.</title>
        <authorList>
            <person name="Joung Y."/>
            <person name="Cho S.H."/>
            <person name="Kim H."/>
            <person name="Kim S.B."/>
            <person name="Joh K."/>
        </authorList>
    </citation>
    <scope>NUCLEOTIDE SEQUENCE [LARGE SCALE GENOMIC DNA]</scope>
    <source>
        <strain evidence="7 8">KCTC 22745</strain>
    </source>
</reference>
<dbReference type="Pfam" id="PF08281">
    <property type="entry name" value="Sigma70_r4_2"/>
    <property type="match status" value="1"/>
</dbReference>
<dbReference type="InterPro" id="IPR013325">
    <property type="entry name" value="RNA_pol_sigma_r2"/>
</dbReference>
<dbReference type="InterPro" id="IPR007627">
    <property type="entry name" value="RNA_pol_sigma70_r2"/>
</dbReference>
<dbReference type="RefSeq" id="WP_270127369.1">
    <property type="nucleotide sequence ID" value="NZ_CP115396.1"/>
</dbReference>
<dbReference type="InterPro" id="IPR036388">
    <property type="entry name" value="WH-like_DNA-bd_sf"/>
</dbReference>
<dbReference type="CDD" id="cd06171">
    <property type="entry name" value="Sigma70_r4"/>
    <property type="match status" value="1"/>
</dbReference>
<dbReference type="InterPro" id="IPR039425">
    <property type="entry name" value="RNA_pol_sigma-70-like"/>
</dbReference>
<name>A0ABY7PP22_9BACT</name>